<feature type="region of interest" description="Disordered" evidence="1">
    <location>
        <begin position="176"/>
        <end position="236"/>
    </location>
</feature>
<feature type="compositionally biased region" description="Basic and acidic residues" evidence="1">
    <location>
        <begin position="224"/>
        <end position="236"/>
    </location>
</feature>
<feature type="compositionally biased region" description="Low complexity" evidence="1">
    <location>
        <begin position="421"/>
        <end position="435"/>
    </location>
</feature>
<feature type="compositionally biased region" description="Low complexity" evidence="1">
    <location>
        <begin position="480"/>
        <end position="494"/>
    </location>
</feature>
<name>A0A1D7SVN3_9CAUD</name>
<evidence type="ECO:0000256" key="1">
    <source>
        <dbReference type="SAM" id="MobiDB-lite"/>
    </source>
</evidence>
<dbReference type="Proteomes" id="UP000223325">
    <property type="component" value="Segment"/>
</dbReference>
<gene>
    <name evidence="2" type="ORF">RW270310_173</name>
</gene>
<evidence type="ECO:0000313" key="3">
    <source>
        <dbReference type="Proteomes" id="UP000223325"/>
    </source>
</evidence>
<feature type="compositionally biased region" description="Basic and acidic residues" evidence="1">
    <location>
        <begin position="499"/>
        <end position="509"/>
    </location>
</feature>
<evidence type="ECO:0000313" key="2">
    <source>
        <dbReference type="EMBL" id="AOO17592.1"/>
    </source>
</evidence>
<feature type="region of interest" description="Disordered" evidence="1">
    <location>
        <begin position="421"/>
        <end position="549"/>
    </location>
</feature>
<feature type="compositionally biased region" description="Basic and acidic residues" evidence="1">
    <location>
        <begin position="187"/>
        <end position="206"/>
    </location>
</feature>
<feature type="region of interest" description="Disordered" evidence="1">
    <location>
        <begin position="596"/>
        <end position="638"/>
    </location>
</feature>
<protein>
    <recommendedName>
        <fullName evidence="4">Gp185</fullName>
    </recommendedName>
</protein>
<sequence>MNLRDLPDMSAAYKQVQEKNDGNLANNAPPYDKVTRRDVITGAKGKDEMGGKRKKHDCAKKVNYEGKEFDVIPEMHTMLEDGTVTHYDIEDAEYIYENVPVGDLEILISEKHEHFDNYDKNAEVLGEADSLAAMAARREKRLVAQRKKMGKTAGGNDFGHDYGATAEVRKKRQDADWEAAMGRKPSPKKEEVEISGGKVEEGKSDRPLGMMHSFSRGVKQKRGEKREVKYGMDSEGNRAGKYKVKKEEVELGEGKFTGSKSSVERNAVAYSGDRNAAERRKDRRTLATYYGEGGKKSAIDRAKKERDEKRAARKEAFAFSEADFAELETLGEEIDSLTDEQLIDVMEDIILEIAQDDQDLIEICEHLEDVEVLSEEKTKQLELKLQPSRMDRLKSAAKKAGEKVGAAAKKAGSAVKTGVKAAGKSVAKNAGKAVGEFQAARTKAKRASMEKTPAKSKSSDDDGTGGKLDGVLSSIRKSKGTGSSSSSSSDSGSSSSGGGERDAGSEARQRLTAKKKGPSLLRRAAGAVGRGLKKAVGKTARAVSSGSGKLAKRLGEDYDQIAHLYESGLFSIEEIENVIEEGYKELPKNKMFRKAGNLGRDVVSPSVTDDQRQKAYGRSKKIIKVMNKETEKKERGEK</sequence>
<feature type="compositionally biased region" description="Basic and acidic residues" evidence="1">
    <location>
        <begin position="447"/>
        <end position="460"/>
    </location>
</feature>
<dbReference type="EMBL" id="KX349318">
    <property type="protein sequence ID" value="AOO17592.1"/>
    <property type="molecule type" value="Genomic_DNA"/>
</dbReference>
<feature type="compositionally biased region" description="Basic and acidic residues" evidence="1">
    <location>
        <begin position="626"/>
        <end position="638"/>
    </location>
</feature>
<reference evidence="2 3" key="1">
    <citation type="journal article" date="2016" name="Environ. Microbiol.">
        <title>Genomic diversification of marine cyanophages into stable ecotypes.</title>
        <authorList>
            <person name="Marston M.F."/>
            <person name="Martiny J.B."/>
        </authorList>
    </citation>
    <scope>NUCLEOTIDE SEQUENCE [LARGE SCALE GENOMIC DNA]</scope>
    <source>
        <strain evidence="2">RW_27_0310</strain>
    </source>
</reference>
<evidence type="ECO:0008006" key="4">
    <source>
        <dbReference type="Google" id="ProtNLM"/>
    </source>
</evidence>
<accession>A0A1D7SVN3</accession>
<proteinExistence type="predicted"/>
<organism evidence="2 3">
    <name type="scientific">Cyanophage S-RIM12</name>
    <dbReference type="NCBI Taxonomy" id="1278402"/>
    <lineage>
        <taxon>Viruses</taxon>
        <taxon>Duplodnaviria</taxon>
        <taxon>Heunggongvirae</taxon>
        <taxon>Uroviricota</taxon>
        <taxon>Caudoviricetes</taxon>
        <taxon>Pantevenvirales</taxon>
        <taxon>Kyanoviridae</taxon>
        <taxon>Brizovirus</taxon>
        <taxon>Brizovirus syn33</taxon>
    </lineage>
</organism>